<dbReference type="Pfam" id="PF03735">
    <property type="entry name" value="ENT"/>
    <property type="match status" value="1"/>
</dbReference>
<dbReference type="Proteomes" id="UP001465755">
    <property type="component" value="Unassembled WGS sequence"/>
</dbReference>
<sequence length="356" mass="39478">MALWSVISSVACERVCGRASSALPGTLCKKGASQPARRTVLLFQDPASAGDRRQRLHRVILFRRNRMSSNALVAVLADEAYSKVHLAFSFGELDWSKERILGQLREELGIPEARHRELVEQAYKRRRLEDEQAQSARFAPQAQTNEQRYSYHPEHAAAPPPRSPFAGLPSETEELSTDEEEAPAPRKPGRPPKRKAGDSAQSAPIAKPRGRGRPPGKGRGRPPAKKPSAQPQIPGFAGTIAPAHVQLDSFVGYKVDRWWSEDGEWYEGVVTDYRPNEGHCIVYNMDTKDEAWEYIDLHDAGSFDANEVRVRNDSYLAHLKQSVDHPTSVPAGSAYSKMPFAQGARFAAPYAMAAAR</sequence>
<dbReference type="Gene3D" id="1.10.1240.40">
    <property type="entry name" value="ENT domain"/>
    <property type="match status" value="1"/>
</dbReference>
<dbReference type="PANTHER" id="PTHR33432">
    <property type="entry name" value="PROTEIN EMSY-LIKE 4"/>
    <property type="match status" value="1"/>
</dbReference>
<dbReference type="AlphaFoldDB" id="A0AAW1NSE3"/>
<evidence type="ECO:0000256" key="1">
    <source>
        <dbReference type="ARBA" id="ARBA00004123"/>
    </source>
</evidence>
<dbReference type="PANTHER" id="PTHR33432:SF22">
    <property type="entry name" value="OS10G0436850 PROTEIN"/>
    <property type="match status" value="1"/>
</dbReference>
<organism evidence="5 6">
    <name type="scientific">Symbiochloris irregularis</name>
    <dbReference type="NCBI Taxonomy" id="706552"/>
    <lineage>
        <taxon>Eukaryota</taxon>
        <taxon>Viridiplantae</taxon>
        <taxon>Chlorophyta</taxon>
        <taxon>core chlorophytes</taxon>
        <taxon>Trebouxiophyceae</taxon>
        <taxon>Trebouxiales</taxon>
        <taxon>Trebouxiaceae</taxon>
        <taxon>Symbiochloris</taxon>
    </lineage>
</organism>
<evidence type="ECO:0000256" key="3">
    <source>
        <dbReference type="SAM" id="MobiDB-lite"/>
    </source>
</evidence>
<dbReference type="InterPro" id="IPR005491">
    <property type="entry name" value="ENT_dom"/>
</dbReference>
<dbReference type="InterPro" id="IPR036142">
    <property type="entry name" value="ENT_dom-like_sf"/>
</dbReference>
<feature type="compositionally biased region" description="Acidic residues" evidence="3">
    <location>
        <begin position="171"/>
        <end position="182"/>
    </location>
</feature>
<dbReference type="PROSITE" id="PS51138">
    <property type="entry name" value="ENT"/>
    <property type="match status" value="1"/>
</dbReference>
<feature type="domain" description="ENT" evidence="4">
    <location>
        <begin position="69"/>
        <end position="154"/>
    </location>
</feature>
<dbReference type="EMBL" id="JALJOQ010000157">
    <property type="protein sequence ID" value="KAK9792961.1"/>
    <property type="molecule type" value="Genomic_DNA"/>
</dbReference>
<feature type="region of interest" description="Disordered" evidence="3">
    <location>
        <begin position="153"/>
        <end position="234"/>
    </location>
</feature>
<gene>
    <name evidence="5" type="ORF">WJX73_010282</name>
</gene>
<evidence type="ECO:0000256" key="2">
    <source>
        <dbReference type="ARBA" id="ARBA00023242"/>
    </source>
</evidence>
<protein>
    <recommendedName>
        <fullName evidence="4">ENT domain-containing protein</fullName>
    </recommendedName>
</protein>
<dbReference type="GO" id="GO:0050832">
    <property type="term" value="P:defense response to fungus"/>
    <property type="evidence" value="ECO:0007669"/>
    <property type="project" value="InterPro"/>
</dbReference>
<evidence type="ECO:0000259" key="4">
    <source>
        <dbReference type="PROSITE" id="PS51138"/>
    </source>
</evidence>
<accession>A0AAW1NSE3</accession>
<keyword evidence="6" id="KW-1185">Reference proteome</keyword>
<keyword evidence="2" id="KW-0539">Nucleus</keyword>
<evidence type="ECO:0000313" key="5">
    <source>
        <dbReference type="EMBL" id="KAK9792961.1"/>
    </source>
</evidence>
<reference evidence="5 6" key="1">
    <citation type="journal article" date="2024" name="Nat. Commun.">
        <title>Phylogenomics reveals the evolutionary origins of lichenization in chlorophyte algae.</title>
        <authorList>
            <person name="Puginier C."/>
            <person name="Libourel C."/>
            <person name="Otte J."/>
            <person name="Skaloud P."/>
            <person name="Haon M."/>
            <person name="Grisel S."/>
            <person name="Petersen M."/>
            <person name="Berrin J.G."/>
            <person name="Delaux P.M."/>
            <person name="Dal Grande F."/>
            <person name="Keller J."/>
        </authorList>
    </citation>
    <scope>NUCLEOTIDE SEQUENCE [LARGE SCALE GENOMIC DNA]</scope>
    <source>
        <strain evidence="5 6">SAG 2036</strain>
    </source>
</reference>
<dbReference type="SUPFAM" id="SSF63748">
    <property type="entry name" value="Tudor/PWWP/MBT"/>
    <property type="match status" value="1"/>
</dbReference>
<dbReference type="GO" id="GO:0005634">
    <property type="term" value="C:nucleus"/>
    <property type="evidence" value="ECO:0007669"/>
    <property type="project" value="UniProtKB-SubCell"/>
</dbReference>
<dbReference type="CDD" id="cd20404">
    <property type="entry name" value="Tudor_Agenet_AtEML-like"/>
    <property type="match status" value="1"/>
</dbReference>
<proteinExistence type="predicted"/>
<evidence type="ECO:0000313" key="6">
    <source>
        <dbReference type="Proteomes" id="UP001465755"/>
    </source>
</evidence>
<dbReference type="InterPro" id="IPR033485">
    <property type="entry name" value="EMSY-LIKE_plant"/>
</dbReference>
<dbReference type="SMART" id="SM01191">
    <property type="entry name" value="ENT"/>
    <property type="match status" value="1"/>
</dbReference>
<comment type="caution">
    <text evidence="5">The sequence shown here is derived from an EMBL/GenBank/DDBJ whole genome shotgun (WGS) entry which is preliminary data.</text>
</comment>
<comment type="subcellular location">
    <subcellularLocation>
        <location evidence="1">Nucleus</location>
    </subcellularLocation>
</comment>
<dbReference type="SUPFAM" id="SSF158639">
    <property type="entry name" value="ENT-like"/>
    <property type="match status" value="1"/>
</dbReference>
<feature type="compositionally biased region" description="Basic residues" evidence="3">
    <location>
        <begin position="208"/>
        <end position="224"/>
    </location>
</feature>
<name>A0AAW1NSE3_9CHLO</name>